<evidence type="ECO:0008006" key="3">
    <source>
        <dbReference type="Google" id="ProtNLM"/>
    </source>
</evidence>
<dbReference type="RefSeq" id="WP_235606994.1">
    <property type="nucleotide sequence ID" value="NZ_MVOH01000006.1"/>
</dbReference>
<sequence length="179" mass="19773">MTHDTTAAPIPALRIARRIIASYGDTYFLTNLKLNLLVYWCQVAALRRVDAPLFTDGVTVGECGPVVPHVWEAYEHFGLRMVRERDEWQEEPLNDDAEAIIAHVVGRCAPLTAVDLLALSSADDGAWSRARAHGSAYVSIDDILTSADMRRAVPTHTLAHCVADVTHAYPNALRLLERS</sequence>
<accession>A0A2A2EGS9</accession>
<organism evidence="1 2">
    <name type="scientific">Bifidobacterium criceti</name>
    <dbReference type="NCBI Taxonomy" id="1960969"/>
    <lineage>
        <taxon>Bacteria</taxon>
        <taxon>Bacillati</taxon>
        <taxon>Actinomycetota</taxon>
        <taxon>Actinomycetes</taxon>
        <taxon>Bifidobacteriales</taxon>
        <taxon>Bifidobacteriaceae</taxon>
        <taxon>Bifidobacterium</taxon>
    </lineage>
</organism>
<proteinExistence type="predicted"/>
<dbReference type="AlphaFoldDB" id="A0A2A2EGS9"/>
<evidence type="ECO:0000313" key="1">
    <source>
        <dbReference type="EMBL" id="PAU68273.1"/>
    </source>
</evidence>
<protein>
    <recommendedName>
        <fullName evidence="3">Antitoxin SocA-like Panacea domain-containing protein</fullName>
    </recommendedName>
</protein>
<reference evidence="1 2" key="1">
    <citation type="journal article" date="2017" name="ISME J.">
        <title>Unveiling bifidobacterial biogeography across the mammalian branch of the tree of life.</title>
        <authorList>
            <person name="Milani C."/>
            <person name="Mangifesta M."/>
            <person name="Mancabelli L."/>
            <person name="Lugli G.A."/>
            <person name="James K."/>
            <person name="Duranti S."/>
            <person name="Turroni F."/>
            <person name="Ferrario C."/>
            <person name="Ossiprandi M.C."/>
            <person name="van Sinderen D."/>
            <person name="Ventura M."/>
        </authorList>
    </citation>
    <scope>NUCLEOTIDE SEQUENCE [LARGE SCALE GENOMIC DNA]</scope>
    <source>
        <strain evidence="2">Ham19E</strain>
    </source>
</reference>
<gene>
    <name evidence="1" type="ORF">B1526_0458</name>
</gene>
<name>A0A2A2EGS9_9BIFI</name>
<keyword evidence="2" id="KW-1185">Reference proteome</keyword>
<comment type="caution">
    <text evidence="1">The sequence shown here is derived from an EMBL/GenBank/DDBJ whole genome shotgun (WGS) entry which is preliminary data.</text>
</comment>
<dbReference type="EMBL" id="MVOH01000006">
    <property type="protein sequence ID" value="PAU68273.1"/>
    <property type="molecule type" value="Genomic_DNA"/>
</dbReference>
<dbReference type="Proteomes" id="UP000218399">
    <property type="component" value="Unassembled WGS sequence"/>
</dbReference>
<evidence type="ECO:0000313" key="2">
    <source>
        <dbReference type="Proteomes" id="UP000218399"/>
    </source>
</evidence>